<dbReference type="InterPro" id="IPR005835">
    <property type="entry name" value="NTP_transferase_dom"/>
</dbReference>
<dbReference type="OMA" id="MPVPNWW"/>
<evidence type="ECO:0000259" key="2">
    <source>
        <dbReference type="Pfam" id="PF00483"/>
    </source>
</evidence>
<dbReference type="STRING" id="4572.M8A1Y9"/>
<dbReference type="InterPro" id="IPR050486">
    <property type="entry name" value="Mannose-1P_guanyltransferase"/>
</dbReference>
<evidence type="ECO:0000313" key="4">
    <source>
        <dbReference type="EMBL" id="EMS58635.1"/>
    </source>
</evidence>
<dbReference type="Pfam" id="PF00483">
    <property type="entry name" value="NTP_transferase"/>
    <property type="match status" value="1"/>
</dbReference>
<sequence>MAILLKTASVRLVLWEHLAVVSPPSLSPLTSPAAEDYVSLSKKEDWILDKEQVEEEVAQQDPALLNKCQDLGLCNMITRRSPRNRIAVTCWRPLNRTQPFNRINEEIPNLAQIYLIGFYEEREFALYVSSISNELRIPVRYLREDKPRGSAGGLYSFRDYIMEDTPAHIVLLNCDVCSSFPLPDMLEAHKKYGGMGTLLVNKVSAESANQFGELVADPETNELLHYTEKPETFVSDLINCGVYIFTPKILLAIEDVLKQKKDRANLRRVSSFEALQSATKAIPADYVRLDQDILSPLAGKKELYTYQTLDFWEQIKTPGMSLRCSGLYLSQFRHTSPHLLASGDGKKGATIVGDVYIHPSAKVHLTAKIGPNVSISANARIGAGARLISCIILDDVEIMGEGDHNAKLGITILGEAVDVEDEVVVTNSIVLPNKTLNASVQDEIIL</sequence>
<dbReference type="PANTHER" id="PTHR22572">
    <property type="entry name" value="SUGAR-1-PHOSPHATE GUANYL TRANSFERASE"/>
    <property type="match status" value="1"/>
</dbReference>
<dbReference type="Gene3D" id="3.90.550.10">
    <property type="entry name" value="Spore Coat Polysaccharide Biosynthesis Protein SpsA, Chain A"/>
    <property type="match status" value="1"/>
</dbReference>
<accession>M8A1Y9</accession>
<dbReference type="AlphaFoldDB" id="M8A1Y9"/>
<dbReference type="SUPFAM" id="SSF53448">
    <property type="entry name" value="Nucleotide-diphospho-sugar transferases"/>
    <property type="match status" value="1"/>
</dbReference>
<name>M8A1Y9_TRIUA</name>
<dbReference type="eggNOG" id="KOG1460">
    <property type="taxonomic scope" value="Eukaryota"/>
</dbReference>
<dbReference type="InterPro" id="IPR011004">
    <property type="entry name" value="Trimer_LpxA-like_sf"/>
</dbReference>
<organism evidence="4">
    <name type="scientific">Triticum urartu</name>
    <name type="common">Red wild einkorn</name>
    <name type="synonym">Crithodium urartu</name>
    <dbReference type="NCBI Taxonomy" id="4572"/>
    <lineage>
        <taxon>Eukaryota</taxon>
        <taxon>Viridiplantae</taxon>
        <taxon>Streptophyta</taxon>
        <taxon>Embryophyta</taxon>
        <taxon>Tracheophyta</taxon>
        <taxon>Spermatophyta</taxon>
        <taxon>Magnoliopsida</taxon>
        <taxon>Liliopsida</taxon>
        <taxon>Poales</taxon>
        <taxon>Poaceae</taxon>
        <taxon>BOP clade</taxon>
        <taxon>Pooideae</taxon>
        <taxon>Triticodae</taxon>
        <taxon>Triticeae</taxon>
        <taxon>Triticinae</taxon>
        <taxon>Triticum</taxon>
    </lineage>
</organism>
<dbReference type="SUPFAM" id="SSF51161">
    <property type="entry name" value="Trimeric LpxA-like enzymes"/>
    <property type="match status" value="1"/>
</dbReference>
<comment type="similarity">
    <text evidence="1">Belongs to the transferase hexapeptide repeat family.</text>
</comment>
<keyword evidence="4" id="KW-0808">Transferase</keyword>
<evidence type="ECO:0000256" key="1">
    <source>
        <dbReference type="ARBA" id="ARBA00007274"/>
    </source>
</evidence>
<feature type="domain" description="Mannose-1-phosphate guanyltransferase C-terminal" evidence="3">
    <location>
        <begin position="351"/>
        <end position="399"/>
    </location>
</feature>
<dbReference type="Pfam" id="PF25087">
    <property type="entry name" value="GMPPB_C"/>
    <property type="match status" value="1"/>
</dbReference>
<dbReference type="InterPro" id="IPR056729">
    <property type="entry name" value="GMPPB_C"/>
</dbReference>
<protein>
    <submittedName>
        <fullName evidence="4">Mannose-1-phosphate guanyltransferase alpha</fullName>
    </submittedName>
</protein>
<evidence type="ECO:0000259" key="3">
    <source>
        <dbReference type="Pfam" id="PF25087"/>
    </source>
</evidence>
<dbReference type="InterPro" id="IPR029044">
    <property type="entry name" value="Nucleotide-diphossugar_trans"/>
</dbReference>
<dbReference type="EMBL" id="KD130282">
    <property type="protein sequence ID" value="EMS58635.1"/>
    <property type="molecule type" value="Genomic_DNA"/>
</dbReference>
<dbReference type="Gene3D" id="2.160.10.10">
    <property type="entry name" value="Hexapeptide repeat proteins"/>
    <property type="match status" value="1"/>
</dbReference>
<feature type="domain" description="Nucleotidyl transferase" evidence="2">
    <location>
        <begin position="123"/>
        <end position="263"/>
    </location>
</feature>
<dbReference type="GO" id="GO:0016740">
    <property type="term" value="F:transferase activity"/>
    <property type="evidence" value="ECO:0007669"/>
    <property type="project" value="UniProtKB-KW"/>
</dbReference>
<reference evidence="4" key="1">
    <citation type="journal article" date="2013" name="Nature">
        <title>Draft genome of the wheat A-genome progenitor Triticum urartu.</title>
        <authorList>
            <person name="Ling H.Q."/>
            <person name="Zhao S."/>
            <person name="Liu D."/>
            <person name="Wang J."/>
            <person name="Sun H."/>
            <person name="Zhang C."/>
            <person name="Fan H."/>
            <person name="Li D."/>
            <person name="Dong L."/>
            <person name="Tao Y."/>
            <person name="Gao C."/>
            <person name="Wu H."/>
            <person name="Li Y."/>
            <person name="Cui Y."/>
            <person name="Guo X."/>
            <person name="Zheng S."/>
            <person name="Wang B."/>
            <person name="Yu K."/>
            <person name="Liang Q."/>
            <person name="Yang W."/>
            <person name="Lou X."/>
            <person name="Chen J."/>
            <person name="Feng M."/>
            <person name="Jian J."/>
            <person name="Zhang X."/>
            <person name="Luo G."/>
            <person name="Jiang Y."/>
            <person name="Liu J."/>
            <person name="Wang Z."/>
            <person name="Sha Y."/>
            <person name="Zhang B."/>
            <person name="Wu H."/>
            <person name="Tang D."/>
            <person name="Shen Q."/>
            <person name="Xue P."/>
            <person name="Zou S."/>
            <person name="Wang X."/>
            <person name="Liu X."/>
            <person name="Wang F."/>
            <person name="Yang Y."/>
            <person name="An X."/>
            <person name="Dong Z."/>
            <person name="Zhang K."/>
            <person name="Zhang X."/>
            <person name="Luo M.C."/>
            <person name="Dvorak J."/>
            <person name="Tong Y."/>
            <person name="Wang J."/>
            <person name="Yang H."/>
            <person name="Li Z."/>
            <person name="Wang D."/>
            <person name="Zhang A."/>
            <person name="Wang J."/>
        </authorList>
    </citation>
    <scope>NUCLEOTIDE SEQUENCE</scope>
</reference>
<gene>
    <name evidence="4" type="ORF">TRIUR3_32858</name>
</gene>
<proteinExistence type="inferred from homology"/>